<dbReference type="GeneTree" id="ENSGT00940000166155"/>
<keyword evidence="8 10" id="KW-0044">Antibiotic</keyword>
<evidence type="ECO:0000313" key="13">
    <source>
        <dbReference type="Proteomes" id="UP000001811"/>
    </source>
</evidence>
<dbReference type="InParanoid" id="G1TUU6"/>
<name>G1TUU6_RABIT</name>
<dbReference type="GO" id="GO:0005576">
    <property type="term" value="C:extracellular region"/>
    <property type="evidence" value="ECO:0007669"/>
    <property type="project" value="UniProtKB-SubCell"/>
</dbReference>
<dbReference type="PANTHER" id="PTHR15001:SF11">
    <property type="entry name" value="BETA-DEFENSIN"/>
    <property type="match status" value="1"/>
</dbReference>
<dbReference type="eggNOG" id="ENOG502TD5H">
    <property type="taxonomic scope" value="Eukaryota"/>
</dbReference>
<feature type="domain" description="Beta-defensin" evidence="11">
    <location>
        <begin position="69"/>
        <end position="98"/>
    </location>
</feature>
<dbReference type="InterPro" id="IPR025933">
    <property type="entry name" value="Beta_defensin_dom"/>
</dbReference>
<dbReference type="Ensembl" id="ENSOCUT00000026877.2">
    <property type="protein sequence ID" value="ENSOCUP00000020822.2"/>
    <property type="gene ID" value="ENSOCUG00000022578.2"/>
</dbReference>
<keyword evidence="7 10" id="KW-0211">Defensin</keyword>
<dbReference type="InterPro" id="IPR050544">
    <property type="entry name" value="Beta-defensin"/>
</dbReference>
<dbReference type="AlphaFoldDB" id="G1TUU6"/>
<dbReference type="HOGENOM" id="CLU_2644522_0_0_1"/>
<evidence type="ECO:0000256" key="7">
    <source>
        <dbReference type="ARBA" id="ARBA00022940"/>
    </source>
</evidence>
<evidence type="ECO:0000256" key="2">
    <source>
        <dbReference type="ARBA" id="ARBA00004613"/>
    </source>
</evidence>
<dbReference type="Proteomes" id="UP000001811">
    <property type="component" value="Chromosome 4"/>
</dbReference>
<protein>
    <recommendedName>
        <fullName evidence="10">Beta-defensin</fullName>
    </recommendedName>
</protein>
<dbReference type="Bgee" id="ENSOCUG00000022578">
    <property type="expression patterns" value="Expressed in ovary and 3 other cell types or tissues"/>
</dbReference>
<keyword evidence="9" id="KW-1015">Disulfide bond</keyword>
<keyword evidence="4 10" id="KW-0964">Secreted</keyword>
<evidence type="ECO:0000256" key="4">
    <source>
        <dbReference type="ARBA" id="ARBA00022525"/>
    </source>
</evidence>
<evidence type="ECO:0000256" key="10">
    <source>
        <dbReference type="RuleBase" id="RU231113"/>
    </source>
</evidence>
<evidence type="ECO:0000256" key="6">
    <source>
        <dbReference type="ARBA" id="ARBA00022729"/>
    </source>
</evidence>
<comment type="similarity">
    <text evidence="3 10">Belongs to the beta-defensin family.</text>
</comment>
<keyword evidence="6" id="KW-0732">Signal</keyword>
<reference evidence="12" key="2">
    <citation type="submission" date="2025-08" db="UniProtKB">
        <authorList>
            <consortium name="Ensembl"/>
        </authorList>
    </citation>
    <scope>IDENTIFICATION</scope>
    <source>
        <strain evidence="12">Thorbecke</strain>
    </source>
</reference>
<dbReference type="STRING" id="9986.ENSOCUP00000020822"/>
<evidence type="ECO:0000256" key="1">
    <source>
        <dbReference type="ARBA" id="ARBA00002878"/>
    </source>
</evidence>
<evidence type="ECO:0000256" key="3">
    <source>
        <dbReference type="ARBA" id="ARBA00007371"/>
    </source>
</evidence>
<reference evidence="12 13" key="1">
    <citation type="journal article" date="2011" name="Nature">
        <title>A high-resolution map of human evolutionary constraint using 29 mammals.</title>
        <authorList>
            <person name="Lindblad-Toh K."/>
            <person name="Garber M."/>
            <person name="Zuk O."/>
            <person name="Lin M.F."/>
            <person name="Parker B.J."/>
            <person name="Washietl S."/>
            <person name="Kheradpour P."/>
            <person name="Ernst J."/>
            <person name="Jordan G."/>
            <person name="Mauceli E."/>
            <person name="Ward L.D."/>
            <person name="Lowe C.B."/>
            <person name="Holloway A.K."/>
            <person name="Clamp M."/>
            <person name="Gnerre S."/>
            <person name="Alfoldi J."/>
            <person name="Beal K."/>
            <person name="Chang J."/>
            <person name="Clawson H."/>
            <person name="Cuff J."/>
            <person name="Di Palma F."/>
            <person name="Fitzgerald S."/>
            <person name="Flicek P."/>
            <person name="Guttman M."/>
            <person name="Hubisz M.J."/>
            <person name="Jaffe D.B."/>
            <person name="Jungreis I."/>
            <person name="Kent W.J."/>
            <person name="Kostka D."/>
            <person name="Lara M."/>
            <person name="Martins A.L."/>
            <person name="Massingham T."/>
            <person name="Moltke I."/>
            <person name="Raney B.J."/>
            <person name="Rasmussen M.D."/>
            <person name="Robinson J."/>
            <person name="Stark A."/>
            <person name="Vilella A.J."/>
            <person name="Wen J."/>
            <person name="Xie X."/>
            <person name="Zody M.C."/>
            <person name="Baldwin J."/>
            <person name="Bloom T."/>
            <person name="Chin C.W."/>
            <person name="Heiman D."/>
            <person name="Nicol R."/>
            <person name="Nusbaum C."/>
            <person name="Young S."/>
            <person name="Wilkinson J."/>
            <person name="Worley K.C."/>
            <person name="Kovar C.L."/>
            <person name="Muzny D.M."/>
            <person name="Gibbs R.A."/>
            <person name="Cree A."/>
            <person name="Dihn H.H."/>
            <person name="Fowler G."/>
            <person name="Jhangiani S."/>
            <person name="Joshi V."/>
            <person name="Lee S."/>
            <person name="Lewis L.R."/>
            <person name="Nazareth L.V."/>
            <person name="Okwuonu G."/>
            <person name="Santibanez J."/>
            <person name="Warren W.C."/>
            <person name="Mardis E.R."/>
            <person name="Weinstock G.M."/>
            <person name="Wilson R.K."/>
            <person name="Delehaunty K."/>
            <person name="Dooling D."/>
            <person name="Fronik C."/>
            <person name="Fulton L."/>
            <person name="Fulton B."/>
            <person name="Graves T."/>
            <person name="Minx P."/>
            <person name="Sodergren E."/>
            <person name="Birney E."/>
            <person name="Margulies E.H."/>
            <person name="Herrero J."/>
            <person name="Green E.D."/>
            <person name="Haussler D."/>
            <person name="Siepel A."/>
            <person name="Goldman N."/>
            <person name="Pollard K.S."/>
            <person name="Pedersen J.S."/>
            <person name="Lander E.S."/>
            <person name="Kellis M."/>
        </authorList>
    </citation>
    <scope>NUCLEOTIDE SEQUENCE [LARGE SCALE GENOMIC DNA]</scope>
    <source>
        <strain evidence="12 13">Thorbecke inbred</strain>
    </source>
</reference>
<organism evidence="12 13">
    <name type="scientific">Oryctolagus cuniculus</name>
    <name type="common">Rabbit</name>
    <dbReference type="NCBI Taxonomy" id="9986"/>
    <lineage>
        <taxon>Eukaryota</taxon>
        <taxon>Metazoa</taxon>
        <taxon>Chordata</taxon>
        <taxon>Craniata</taxon>
        <taxon>Vertebrata</taxon>
        <taxon>Euteleostomi</taxon>
        <taxon>Mammalia</taxon>
        <taxon>Eutheria</taxon>
        <taxon>Euarchontoglires</taxon>
        <taxon>Glires</taxon>
        <taxon>Lagomorpha</taxon>
        <taxon>Leporidae</taxon>
        <taxon>Oryctolagus</taxon>
    </lineage>
</organism>
<comment type="subcellular location">
    <subcellularLocation>
        <location evidence="2 10">Secreted</location>
    </subcellularLocation>
</comment>
<dbReference type="PaxDb" id="9986-ENSOCUP00000020822"/>
<proteinExistence type="inferred from homology"/>
<dbReference type="Pfam" id="PF13841">
    <property type="entry name" value="Defensin_beta_2"/>
    <property type="match status" value="1"/>
</dbReference>
<accession>G1TUU6</accession>
<comment type="function">
    <text evidence="1 10">Has antibacterial activity.</text>
</comment>
<evidence type="ECO:0000256" key="8">
    <source>
        <dbReference type="ARBA" id="ARBA00023022"/>
    </source>
</evidence>
<dbReference type="GO" id="GO:0045087">
    <property type="term" value="P:innate immune response"/>
    <property type="evidence" value="ECO:0007669"/>
    <property type="project" value="InterPro"/>
</dbReference>
<evidence type="ECO:0000256" key="9">
    <source>
        <dbReference type="ARBA" id="ARBA00023157"/>
    </source>
</evidence>
<keyword evidence="5 10" id="KW-0929">Antimicrobial</keyword>
<dbReference type="EMBL" id="AAGW02060512">
    <property type="status" value="NOT_ANNOTATED_CDS"/>
    <property type="molecule type" value="Genomic_DNA"/>
</dbReference>
<dbReference type="GO" id="GO:0042742">
    <property type="term" value="P:defense response to bacterium"/>
    <property type="evidence" value="ECO:0007669"/>
    <property type="project" value="UniProtKB-UniRule"/>
</dbReference>
<evidence type="ECO:0000313" key="12">
    <source>
        <dbReference type="Ensembl" id="ENSOCUP00000020822.2"/>
    </source>
</evidence>
<reference evidence="12" key="3">
    <citation type="submission" date="2025-09" db="UniProtKB">
        <authorList>
            <consortium name="Ensembl"/>
        </authorList>
    </citation>
    <scope>IDENTIFICATION</scope>
    <source>
        <strain evidence="12">Thorbecke</strain>
    </source>
</reference>
<evidence type="ECO:0000256" key="5">
    <source>
        <dbReference type="ARBA" id="ARBA00022529"/>
    </source>
</evidence>
<keyword evidence="13" id="KW-1185">Reference proteome</keyword>
<sequence length="158" mass="17266">MLLCVTACDSLLATIPRRQIKTGVQSPTAEALKAQICISFAKTMKSLLLTLTACVVLFQTFSVCRGRKSCWVIKGHCRKNCKSGEHVKQPCKNGNYCCTPSKADPQPHGAPPAPTRKAQSFHDNMKNVKNFPVVLSINDNNVEDQLLSTSVSLPTLVH</sequence>
<dbReference type="PANTHER" id="PTHR15001">
    <property type="entry name" value="BETA-DEFENSIN 123-RELATED"/>
    <property type="match status" value="1"/>
</dbReference>
<evidence type="ECO:0000259" key="11">
    <source>
        <dbReference type="Pfam" id="PF13841"/>
    </source>
</evidence>